<sequence>MKFSLALLTATIATIVASAPTQYSGQTIDGDQVVEIPDSAVEAYFPIDDELTPVFGEIDNKPVILIVNGTTLTSGAYNEKRDANADARFRLTNFGYFEPGKRDANADAKFKLTNFGYFEPGKRDANADAKFKLTNFGYFEPGKRDANAEAGFRLTNFGYFEPGK</sequence>
<dbReference type="HOGENOM" id="CLU_1805902_0_0_1"/>
<dbReference type="GeneID" id="8044587"/>
<reference evidence="3 4" key="1">
    <citation type="journal article" date="2009" name="Genome Res.">
        <title>Comparative genomics of the fungal pathogens Candida dubliniensis and Candida albicans.</title>
        <authorList>
            <person name="Jackson A.P."/>
            <person name="Gamble J.A."/>
            <person name="Yeomans T."/>
            <person name="Moran G.P."/>
            <person name="Saunders D."/>
            <person name="Harris D."/>
            <person name="Aslett M."/>
            <person name="Barrell J.F."/>
            <person name="Butler G."/>
            <person name="Citiulo F."/>
            <person name="Coleman D.C."/>
            <person name="de Groot P.W.J."/>
            <person name="Goodwin T.J."/>
            <person name="Quail M.A."/>
            <person name="McQuillan J."/>
            <person name="Munro C.A."/>
            <person name="Pain A."/>
            <person name="Poulter R.T."/>
            <person name="Rajandream M.A."/>
            <person name="Renauld H."/>
            <person name="Spiering M.J."/>
            <person name="Tivey A."/>
            <person name="Gow N.A.R."/>
            <person name="Barrell B."/>
            <person name="Sullivan D.J."/>
            <person name="Berriman M."/>
        </authorList>
    </citation>
    <scope>NUCLEOTIDE SEQUENCE [LARGE SCALE GENOMIC DNA]</scope>
    <source>
        <strain evidence="4">CD36 / ATCC MYA-646 / CBS 7987 / NCPF 3949 / NRRL Y-17841</strain>
    </source>
</reference>
<evidence type="ECO:0000256" key="1">
    <source>
        <dbReference type="SAM" id="SignalP"/>
    </source>
</evidence>
<feature type="chain" id="PRO_5002893672" evidence="1">
    <location>
        <begin position="19"/>
        <end position="164"/>
    </location>
</feature>
<keyword evidence="4" id="KW-1185">Reference proteome</keyword>
<dbReference type="Proteomes" id="UP000002605">
    <property type="component" value="Chromosome 1"/>
</dbReference>
<evidence type="ECO:0000313" key="2">
    <source>
        <dbReference type="CGD" id="CAL0000166315"/>
    </source>
</evidence>
<dbReference type="CGD" id="CAL0000166315">
    <property type="gene designation" value="Cd36_03810"/>
</dbReference>
<evidence type="ECO:0000313" key="4">
    <source>
        <dbReference type="Proteomes" id="UP000002605"/>
    </source>
</evidence>
<accession>B9W7I0</accession>
<dbReference type="KEGG" id="cdu:CD36_03810"/>
<feature type="signal peptide" evidence="1">
    <location>
        <begin position="1"/>
        <end position="18"/>
    </location>
</feature>
<organism evidence="3 4">
    <name type="scientific">Candida dubliniensis (strain CD36 / ATCC MYA-646 / CBS 7987 / NCPF 3949 / NRRL Y-17841)</name>
    <name type="common">Yeast</name>
    <dbReference type="NCBI Taxonomy" id="573826"/>
    <lineage>
        <taxon>Eukaryota</taxon>
        <taxon>Fungi</taxon>
        <taxon>Dikarya</taxon>
        <taxon>Ascomycota</taxon>
        <taxon>Saccharomycotina</taxon>
        <taxon>Pichiomycetes</taxon>
        <taxon>Debaryomycetaceae</taxon>
        <taxon>Candida/Lodderomyces clade</taxon>
        <taxon>Candida</taxon>
    </lineage>
</organism>
<keyword evidence="1" id="KW-0732">Signal</keyword>
<dbReference type="EMBL" id="FM992688">
    <property type="protein sequence ID" value="CAX44640.1"/>
    <property type="molecule type" value="Genomic_DNA"/>
</dbReference>
<dbReference type="AlphaFoldDB" id="B9W7I0"/>
<dbReference type="RefSeq" id="XP_002417051.1">
    <property type="nucleotide sequence ID" value="XM_002417006.1"/>
</dbReference>
<gene>
    <name evidence="2" type="ordered locus">Cd36_03810</name>
    <name evidence="3" type="ORF">CD36_03810</name>
</gene>
<dbReference type="VEuPathDB" id="FungiDB:CD36_03810"/>
<dbReference type="eggNOG" id="ENOG502S0T3">
    <property type="taxonomic scope" value="Eukaryota"/>
</dbReference>
<proteinExistence type="predicted"/>
<evidence type="ECO:0000313" key="3">
    <source>
        <dbReference type="EMBL" id="CAX44640.1"/>
    </source>
</evidence>
<dbReference type="OrthoDB" id="4018264at2759"/>
<protein>
    <submittedName>
        <fullName evidence="3">Uncharacterized protein</fullName>
    </submittedName>
</protein>
<name>B9W7I0_CANDC</name>